<feature type="domain" description="Rubrerythrin diiron-binding" evidence="1">
    <location>
        <begin position="9"/>
        <end position="155"/>
    </location>
</feature>
<organism evidence="2 3">
    <name type="scientific">Halobacteroides halobius (strain ATCC 35273 / DSM 5150 / MD-1)</name>
    <dbReference type="NCBI Taxonomy" id="748449"/>
    <lineage>
        <taxon>Bacteria</taxon>
        <taxon>Bacillati</taxon>
        <taxon>Bacillota</taxon>
        <taxon>Clostridia</taxon>
        <taxon>Halanaerobiales</taxon>
        <taxon>Halobacteroidaceae</taxon>
        <taxon>Halobacteroides</taxon>
    </lineage>
</organism>
<dbReference type="PANTHER" id="PTHR33531">
    <property type="entry name" value="RUBRERYTHRIN SUBFAMILY"/>
    <property type="match status" value="1"/>
</dbReference>
<name>L0K6W6_HALHC</name>
<dbReference type="CDD" id="cd01045">
    <property type="entry name" value="Ferritin_like_AB"/>
    <property type="match status" value="1"/>
</dbReference>
<dbReference type="PANTHER" id="PTHR33531:SF7">
    <property type="entry name" value="HYPOTHETICAL MEMBRANE PROTEIN, CONSERVED"/>
    <property type="match status" value="1"/>
</dbReference>
<dbReference type="STRING" id="748449.Halha_0795"/>
<dbReference type="OrthoDB" id="271558at2"/>
<dbReference type="Gene3D" id="1.20.1260.10">
    <property type="match status" value="1"/>
</dbReference>
<evidence type="ECO:0000259" key="1">
    <source>
        <dbReference type="Pfam" id="PF02915"/>
    </source>
</evidence>
<dbReference type="RefSeq" id="WP_015326491.1">
    <property type="nucleotide sequence ID" value="NC_019978.1"/>
</dbReference>
<dbReference type="GO" id="GO:0046872">
    <property type="term" value="F:metal ion binding"/>
    <property type="evidence" value="ECO:0007669"/>
    <property type="project" value="InterPro"/>
</dbReference>
<proteinExistence type="predicted"/>
<keyword evidence="3" id="KW-1185">Reference proteome</keyword>
<dbReference type="HOGENOM" id="CLU_122749_0_0_9"/>
<evidence type="ECO:0000313" key="2">
    <source>
        <dbReference type="EMBL" id="AGB40766.1"/>
    </source>
</evidence>
<dbReference type="Proteomes" id="UP000010880">
    <property type="component" value="Chromosome"/>
</dbReference>
<dbReference type="KEGG" id="hhl:Halha_0795"/>
<dbReference type="Pfam" id="PF02915">
    <property type="entry name" value="Rubrerythrin"/>
    <property type="match status" value="1"/>
</dbReference>
<sequence>MDIQLNGLEILKMAMNIEQQGKEFYQRCAKVNSKPKVKKLFTQLKDDEEEHYQYFKRLLNNLNEEDKSLSKDYLYNEEVSGYLRSLVDSKVFPEDEKVIDEIAHNLEEALKIGIKAEKNSLLLYQELIQVEENSNAIKALEKLILEEKRHLIKLQTMRGEH</sequence>
<evidence type="ECO:0000313" key="3">
    <source>
        <dbReference type="Proteomes" id="UP000010880"/>
    </source>
</evidence>
<reference evidence="3" key="1">
    <citation type="submission" date="2012-02" db="EMBL/GenBank/DDBJ databases">
        <title>The complete genome of Halobacteroides halobius DSM 5150.</title>
        <authorList>
            <person name="Lucas S."/>
            <person name="Copeland A."/>
            <person name="Lapidus A."/>
            <person name="Glavina del Rio T."/>
            <person name="Dalin E."/>
            <person name="Tice H."/>
            <person name="Bruce D."/>
            <person name="Goodwin L."/>
            <person name="Pitluck S."/>
            <person name="Peters L."/>
            <person name="Mikhailova N."/>
            <person name="Gu W."/>
            <person name="Kyrpides N."/>
            <person name="Mavromatis K."/>
            <person name="Ivanova N."/>
            <person name="Brettin T."/>
            <person name="Detter J.C."/>
            <person name="Han C."/>
            <person name="Larimer F."/>
            <person name="Land M."/>
            <person name="Hauser L."/>
            <person name="Markowitz V."/>
            <person name="Cheng J.-F."/>
            <person name="Hugenholtz P."/>
            <person name="Woyke T."/>
            <person name="Wu D."/>
            <person name="Tindall B."/>
            <person name="Pomrenke H."/>
            <person name="Brambilla E."/>
            <person name="Klenk H.-P."/>
            <person name="Eisen J.A."/>
        </authorList>
    </citation>
    <scope>NUCLEOTIDE SEQUENCE [LARGE SCALE GENOMIC DNA]</scope>
    <source>
        <strain evidence="3">ATCC 35273 / DSM 5150 / MD-1</strain>
    </source>
</reference>
<protein>
    <recommendedName>
        <fullName evidence="1">Rubrerythrin diiron-binding domain-containing protein</fullName>
    </recommendedName>
</protein>
<dbReference type="InterPro" id="IPR012347">
    <property type="entry name" value="Ferritin-like"/>
</dbReference>
<dbReference type="EMBL" id="CP003359">
    <property type="protein sequence ID" value="AGB40766.1"/>
    <property type="molecule type" value="Genomic_DNA"/>
</dbReference>
<gene>
    <name evidence="2" type="ordered locus">Halha_0795</name>
</gene>
<dbReference type="GO" id="GO:0016491">
    <property type="term" value="F:oxidoreductase activity"/>
    <property type="evidence" value="ECO:0007669"/>
    <property type="project" value="InterPro"/>
</dbReference>
<dbReference type="eggNOG" id="COG1633">
    <property type="taxonomic scope" value="Bacteria"/>
</dbReference>
<dbReference type="InterPro" id="IPR003251">
    <property type="entry name" value="Rr_diiron-bd_dom"/>
</dbReference>
<accession>L0K6W6</accession>
<dbReference type="InterPro" id="IPR009078">
    <property type="entry name" value="Ferritin-like_SF"/>
</dbReference>
<dbReference type="AlphaFoldDB" id="L0K6W6"/>
<dbReference type="SUPFAM" id="SSF47240">
    <property type="entry name" value="Ferritin-like"/>
    <property type="match status" value="1"/>
</dbReference>